<name>A0A0E9RG49_ANGAN</name>
<dbReference type="AlphaFoldDB" id="A0A0E9RG49"/>
<accession>A0A0E9RG49</accession>
<evidence type="ECO:0000313" key="1">
    <source>
        <dbReference type="EMBL" id="JAH27318.1"/>
    </source>
</evidence>
<organism evidence="1">
    <name type="scientific">Anguilla anguilla</name>
    <name type="common">European freshwater eel</name>
    <name type="synonym">Muraena anguilla</name>
    <dbReference type="NCBI Taxonomy" id="7936"/>
    <lineage>
        <taxon>Eukaryota</taxon>
        <taxon>Metazoa</taxon>
        <taxon>Chordata</taxon>
        <taxon>Craniata</taxon>
        <taxon>Vertebrata</taxon>
        <taxon>Euteleostomi</taxon>
        <taxon>Actinopterygii</taxon>
        <taxon>Neopterygii</taxon>
        <taxon>Teleostei</taxon>
        <taxon>Anguilliformes</taxon>
        <taxon>Anguillidae</taxon>
        <taxon>Anguilla</taxon>
    </lineage>
</organism>
<protein>
    <submittedName>
        <fullName evidence="1">Uncharacterized protein</fullName>
    </submittedName>
</protein>
<reference evidence="1" key="1">
    <citation type="submission" date="2014-11" db="EMBL/GenBank/DDBJ databases">
        <authorList>
            <person name="Amaro Gonzalez C."/>
        </authorList>
    </citation>
    <scope>NUCLEOTIDE SEQUENCE</scope>
</reference>
<reference evidence="1" key="2">
    <citation type="journal article" date="2015" name="Fish Shellfish Immunol.">
        <title>Early steps in the European eel (Anguilla anguilla)-Vibrio vulnificus interaction in the gills: Role of the RtxA13 toxin.</title>
        <authorList>
            <person name="Callol A."/>
            <person name="Pajuelo D."/>
            <person name="Ebbesson L."/>
            <person name="Teles M."/>
            <person name="MacKenzie S."/>
            <person name="Amaro C."/>
        </authorList>
    </citation>
    <scope>NUCLEOTIDE SEQUENCE</scope>
</reference>
<dbReference type="EMBL" id="GBXM01081259">
    <property type="protein sequence ID" value="JAH27318.1"/>
    <property type="molecule type" value="Transcribed_RNA"/>
</dbReference>
<sequence length="31" mass="3569">MTYHILAGVLPAWQPPYLCHSFGNQHHYSIS</sequence>
<proteinExistence type="predicted"/>